<dbReference type="InterPro" id="IPR012441">
    <property type="entry name" value="DUF1643"/>
</dbReference>
<protein>
    <recommendedName>
        <fullName evidence="3">DUF1643 domain-containing protein</fullName>
    </recommendedName>
</protein>
<accession>A0A0W1SVH9</accession>
<dbReference type="AlphaFoldDB" id="A0A0W1SVH9"/>
<proteinExistence type="predicted"/>
<sequence length="184" mass="20450">MFLDAWGFDPRDVDDIVVERGDIDGYTEAGAVLSDDEAYRYLLWRVWDPDKPTLTYIMCNPSVGRGTKNDRTLDRCTSIAQANGYGGFVVGNLFARRTPHHETLSEDDDPIGPENDRFLHALCAEAETVVAAWGGIGQKFGRPDDVTAMLDVDFFAIHENRDGSPQHPLYATQGAGLTRWHCDG</sequence>
<evidence type="ECO:0008006" key="3">
    <source>
        <dbReference type="Google" id="ProtNLM"/>
    </source>
</evidence>
<dbReference type="Pfam" id="PF07799">
    <property type="entry name" value="DUF1643"/>
    <property type="match status" value="1"/>
</dbReference>
<name>A0A0W1SVH9_9EURY</name>
<dbReference type="EMBL" id="LOPV01000048">
    <property type="protein sequence ID" value="KTG30440.1"/>
    <property type="molecule type" value="Genomic_DNA"/>
</dbReference>
<keyword evidence="2" id="KW-1185">Reference proteome</keyword>
<comment type="caution">
    <text evidence="1">The sequence shown here is derived from an EMBL/GenBank/DDBJ whole genome shotgun (WGS) entry which is preliminary data.</text>
</comment>
<reference evidence="1 2" key="1">
    <citation type="submission" date="2015-12" db="EMBL/GenBank/DDBJ databases">
        <title>Haloferax profundi sp. nov. isolated from the Discovery deep brine-seawater interface in the Red Sea.</title>
        <authorList>
            <person name="Zhang G."/>
            <person name="Stingl U."/>
            <person name="Rashid M."/>
        </authorList>
    </citation>
    <scope>NUCLEOTIDE SEQUENCE [LARGE SCALE GENOMIC DNA]</scope>
    <source>
        <strain evidence="1 2">SB29</strain>
    </source>
</reference>
<dbReference type="RefSeq" id="WP_058571030.1">
    <property type="nucleotide sequence ID" value="NZ_LOPV01000048.1"/>
</dbReference>
<dbReference type="OrthoDB" id="286501at2157"/>
<evidence type="ECO:0000313" key="1">
    <source>
        <dbReference type="EMBL" id="KTG30440.1"/>
    </source>
</evidence>
<organism evidence="1 2">
    <name type="scientific">Haloferax profundi</name>
    <dbReference type="NCBI Taxonomy" id="1544718"/>
    <lineage>
        <taxon>Archaea</taxon>
        <taxon>Methanobacteriati</taxon>
        <taxon>Methanobacteriota</taxon>
        <taxon>Stenosarchaea group</taxon>
        <taxon>Halobacteria</taxon>
        <taxon>Halobacteriales</taxon>
        <taxon>Haloferacaceae</taxon>
        <taxon>Haloferax</taxon>
    </lineage>
</organism>
<evidence type="ECO:0000313" key="2">
    <source>
        <dbReference type="Proteomes" id="UP000053157"/>
    </source>
</evidence>
<gene>
    <name evidence="1" type="ORF">AUR66_07985</name>
</gene>
<dbReference type="Proteomes" id="UP000053157">
    <property type="component" value="Unassembled WGS sequence"/>
</dbReference>